<evidence type="ECO:0000313" key="1">
    <source>
        <dbReference type="EMBL" id="NDY92111.1"/>
    </source>
</evidence>
<keyword evidence="2" id="KW-1185">Reference proteome</keyword>
<proteinExistence type="predicted"/>
<dbReference type="AlphaFoldDB" id="A0A7C9PIJ9"/>
<dbReference type="EMBL" id="JAAGOH010000014">
    <property type="protein sequence ID" value="NDY92111.1"/>
    <property type="molecule type" value="Genomic_DNA"/>
</dbReference>
<name>A0A7C9PIJ9_9BURK</name>
<organism evidence="1 2">
    <name type="scientific">Ideonella livida</name>
    <dbReference type="NCBI Taxonomy" id="2707176"/>
    <lineage>
        <taxon>Bacteria</taxon>
        <taxon>Pseudomonadati</taxon>
        <taxon>Pseudomonadota</taxon>
        <taxon>Betaproteobacteria</taxon>
        <taxon>Burkholderiales</taxon>
        <taxon>Sphaerotilaceae</taxon>
        <taxon>Ideonella</taxon>
    </lineage>
</organism>
<dbReference type="RefSeq" id="WP_163457955.1">
    <property type="nucleotide sequence ID" value="NZ_JAAGOH010000014.1"/>
</dbReference>
<evidence type="ECO:0000313" key="2">
    <source>
        <dbReference type="Proteomes" id="UP000484255"/>
    </source>
</evidence>
<gene>
    <name evidence="1" type="ORF">G3A44_13015</name>
</gene>
<sequence>MAMKLGGSYQFTALTRAHWERFATDAGLSPAQTCKLVAQLAHTLPTQAQRTLAQFQAQGHHHPVLDTVMTLITQRCALTLRQLNQASGA</sequence>
<protein>
    <submittedName>
        <fullName evidence="1">Type II toxin-antitoxin system HipA family toxin</fullName>
    </submittedName>
</protein>
<comment type="caution">
    <text evidence="1">The sequence shown here is derived from an EMBL/GenBank/DDBJ whole genome shotgun (WGS) entry which is preliminary data.</text>
</comment>
<dbReference type="Proteomes" id="UP000484255">
    <property type="component" value="Unassembled WGS sequence"/>
</dbReference>
<reference evidence="1 2" key="1">
    <citation type="submission" date="2020-02" db="EMBL/GenBank/DDBJ databases">
        <title>Ideonella bacterium strain TBM-1.</title>
        <authorList>
            <person name="Chen W.-M."/>
        </authorList>
    </citation>
    <scope>NUCLEOTIDE SEQUENCE [LARGE SCALE GENOMIC DNA]</scope>
    <source>
        <strain evidence="1 2">TBM-1</strain>
    </source>
</reference>
<accession>A0A7C9PIJ9</accession>